<evidence type="ECO:0008006" key="11">
    <source>
        <dbReference type="Google" id="ProtNLM"/>
    </source>
</evidence>
<gene>
    <name evidence="9" type="ORF">GCM10011289_08420</name>
</gene>
<accession>A0A918U7P2</accession>
<dbReference type="NCBIfam" id="TIGR02532">
    <property type="entry name" value="IV_pilin_GFxxxE"/>
    <property type="match status" value="1"/>
</dbReference>
<reference evidence="9" key="2">
    <citation type="submission" date="2020-09" db="EMBL/GenBank/DDBJ databases">
        <authorList>
            <person name="Sun Q."/>
            <person name="Kim S."/>
        </authorList>
    </citation>
    <scope>NUCLEOTIDE SEQUENCE</scope>
    <source>
        <strain evidence="9">KCTC 32182</strain>
    </source>
</reference>
<dbReference type="InterPro" id="IPR051621">
    <property type="entry name" value="T2SS_protein_J"/>
</dbReference>
<evidence type="ECO:0000256" key="5">
    <source>
        <dbReference type="ARBA" id="ARBA00022692"/>
    </source>
</evidence>
<dbReference type="Pfam" id="PF07963">
    <property type="entry name" value="N_methyl"/>
    <property type="match status" value="1"/>
</dbReference>
<keyword evidence="7 8" id="KW-0472">Membrane</keyword>
<dbReference type="PANTHER" id="PTHR39583:SF2">
    <property type="entry name" value="TYPE II SECRETION SYSTEM PROTEIN J"/>
    <property type="match status" value="1"/>
</dbReference>
<evidence type="ECO:0000313" key="10">
    <source>
        <dbReference type="Proteomes" id="UP000645257"/>
    </source>
</evidence>
<keyword evidence="5 8" id="KW-0812">Transmembrane</keyword>
<name>A0A918U7P2_9NEIS</name>
<dbReference type="PROSITE" id="PS00409">
    <property type="entry name" value="PROKAR_NTER_METHYL"/>
    <property type="match status" value="1"/>
</dbReference>
<organism evidence="9 10">
    <name type="scientific">Paludibacterium paludis</name>
    <dbReference type="NCBI Taxonomy" id="1225769"/>
    <lineage>
        <taxon>Bacteria</taxon>
        <taxon>Pseudomonadati</taxon>
        <taxon>Pseudomonadota</taxon>
        <taxon>Betaproteobacteria</taxon>
        <taxon>Neisseriales</taxon>
        <taxon>Chromobacteriaceae</taxon>
        <taxon>Paludibacterium</taxon>
    </lineage>
</organism>
<dbReference type="AlphaFoldDB" id="A0A918U7P2"/>
<evidence type="ECO:0000256" key="4">
    <source>
        <dbReference type="ARBA" id="ARBA00022519"/>
    </source>
</evidence>
<evidence type="ECO:0000313" key="9">
    <source>
        <dbReference type="EMBL" id="GGY08108.1"/>
    </source>
</evidence>
<evidence type="ECO:0000256" key="2">
    <source>
        <dbReference type="ARBA" id="ARBA00022475"/>
    </source>
</evidence>
<proteinExistence type="predicted"/>
<comment type="caution">
    <text evidence="9">The sequence shown here is derived from an EMBL/GenBank/DDBJ whole genome shotgun (WGS) entry which is preliminary data.</text>
</comment>
<keyword evidence="2" id="KW-1003">Cell membrane</keyword>
<dbReference type="InterPro" id="IPR012902">
    <property type="entry name" value="N_methyl_site"/>
</dbReference>
<sequence length="192" mass="21468">MKRRQRGLTLIEILIAMSIMAILSVLGYKAFSNLLIARESLMETSRRWVDLARAFRRVETDLSRLPTEAWLEEARRQGRFAVPLRLSGSEGDASLDLEVYSGLTPQGRERLSYRSGAAGLTWQGQRLGASVASRPYRLFPPGYRVSWRVMSPDGGFVGAWPRDGDSAGSPRALEMRVVMPDGTAVTRLWNLP</sequence>
<keyword evidence="4" id="KW-0997">Cell inner membrane</keyword>
<evidence type="ECO:0000256" key="1">
    <source>
        <dbReference type="ARBA" id="ARBA00004377"/>
    </source>
</evidence>
<dbReference type="Proteomes" id="UP000645257">
    <property type="component" value="Unassembled WGS sequence"/>
</dbReference>
<dbReference type="GO" id="GO:0005886">
    <property type="term" value="C:plasma membrane"/>
    <property type="evidence" value="ECO:0007669"/>
    <property type="project" value="UniProtKB-SubCell"/>
</dbReference>
<dbReference type="RefSeq" id="WP_189531538.1">
    <property type="nucleotide sequence ID" value="NZ_BMYX01000003.1"/>
</dbReference>
<comment type="subcellular location">
    <subcellularLocation>
        <location evidence="1">Cell inner membrane</location>
        <topology evidence="1">Single-pass membrane protein</topology>
    </subcellularLocation>
</comment>
<dbReference type="GO" id="GO:0015628">
    <property type="term" value="P:protein secretion by the type II secretion system"/>
    <property type="evidence" value="ECO:0007669"/>
    <property type="project" value="TreeGrafter"/>
</dbReference>
<keyword evidence="3" id="KW-0488">Methylation</keyword>
<evidence type="ECO:0000256" key="3">
    <source>
        <dbReference type="ARBA" id="ARBA00022481"/>
    </source>
</evidence>
<protein>
    <recommendedName>
        <fullName evidence="11">Type II secretion system protein J</fullName>
    </recommendedName>
</protein>
<keyword evidence="6 8" id="KW-1133">Transmembrane helix</keyword>
<evidence type="ECO:0000256" key="7">
    <source>
        <dbReference type="ARBA" id="ARBA00023136"/>
    </source>
</evidence>
<dbReference type="EMBL" id="BMYX01000003">
    <property type="protein sequence ID" value="GGY08108.1"/>
    <property type="molecule type" value="Genomic_DNA"/>
</dbReference>
<feature type="transmembrane region" description="Helical" evidence="8">
    <location>
        <begin position="7"/>
        <end position="28"/>
    </location>
</feature>
<dbReference type="SUPFAM" id="SSF54523">
    <property type="entry name" value="Pili subunits"/>
    <property type="match status" value="1"/>
</dbReference>
<dbReference type="InterPro" id="IPR045584">
    <property type="entry name" value="Pilin-like"/>
</dbReference>
<evidence type="ECO:0000256" key="8">
    <source>
        <dbReference type="SAM" id="Phobius"/>
    </source>
</evidence>
<dbReference type="PANTHER" id="PTHR39583">
    <property type="entry name" value="TYPE II SECRETION SYSTEM PROTEIN J-RELATED"/>
    <property type="match status" value="1"/>
</dbReference>
<reference evidence="9" key="1">
    <citation type="journal article" date="2014" name="Int. J. Syst. Evol. Microbiol.">
        <title>Complete genome sequence of Corynebacterium casei LMG S-19264T (=DSM 44701T), isolated from a smear-ripened cheese.</title>
        <authorList>
            <consortium name="US DOE Joint Genome Institute (JGI-PGF)"/>
            <person name="Walter F."/>
            <person name="Albersmeier A."/>
            <person name="Kalinowski J."/>
            <person name="Ruckert C."/>
        </authorList>
    </citation>
    <scope>NUCLEOTIDE SEQUENCE</scope>
    <source>
        <strain evidence="9">KCTC 32182</strain>
    </source>
</reference>
<keyword evidence="10" id="KW-1185">Reference proteome</keyword>
<evidence type="ECO:0000256" key="6">
    <source>
        <dbReference type="ARBA" id="ARBA00022989"/>
    </source>
</evidence>